<comment type="similarity">
    <text evidence="7 10">Belongs to the fluoride channel Fluc/FEX (TC 1.A.43) family.</text>
</comment>
<organism evidence="11 12">
    <name type="scientific">Streptococcus hyointestinalis</name>
    <dbReference type="NCBI Taxonomy" id="1337"/>
    <lineage>
        <taxon>Bacteria</taxon>
        <taxon>Bacillati</taxon>
        <taxon>Bacillota</taxon>
        <taxon>Bacilli</taxon>
        <taxon>Lactobacillales</taxon>
        <taxon>Streptococcaceae</taxon>
        <taxon>Streptococcus</taxon>
    </lineage>
</organism>
<accession>A0A380K7L4</accession>
<evidence type="ECO:0000256" key="3">
    <source>
        <dbReference type="ARBA" id="ARBA00022692"/>
    </source>
</evidence>
<dbReference type="HAMAP" id="MF_00454">
    <property type="entry name" value="FluC"/>
    <property type="match status" value="1"/>
</dbReference>
<evidence type="ECO:0000313" key="11">
    <source>
        <dbReference type="EMBL" id="SUN60888.1"/>
    </source>
</evidence>
<evidence type="ECO:0000256" key="5">
    <source>
        <dbReference type="ARBA" id="ARBA00023136"/>
    </source>
</evidence>
<dbReference type="GO" id="GO:0046872">
    <property type="term" value="F:metal ion binding"/>
    <property type="evidence" value="ECO:0007669"/>
    <property type="project" value="UniProtKB-KW"/>
</dbReference>
<feature type="binding site" evidence="10">
    <location>
        <position position="76"/>
    </location>
    <ligand>
        <name>Na(+)</name>
        <dbReference type="ChEBI" id="CHEBI:29101"/>
        <note>structural</note>
    </ligand>
</feature>
<keyword evidence="6 10" id="KW-0407">Ion channel</keyword>
<evidence type="ECO:0000256" key="1">
    <source>
        <dbReference type="ARBA" id="ARBA00004651"/>
    </source>
</evidence>
<dbReference type="Pfam" id="PF02537">
    <property type="entry name" value="CRCB"/>
    <property type="match status" value="1"/>
</dbReference>
<dbReference type="InterPro" id="IPR003691">
    <property type="entry name" value="FluC"/>
</dbReference>
<dbReference type="GO" id="GO:0005886">
    <property type="term" value="C:plasma membrane"/>
    <property type="evidence" value="ECO:0007669"/>
    <property type="project" value="UniProtKB-SubCell"/>
</dbReference>
<keyword evidence="2 10" id="KW-1003">Cell membrane</keyword>
<dbReference type="GO" id="GO:0062054">
    <property type="term" value="F:fluoride channel activity"/>
    <property type="evidence" value="ECO:0007669"/>
    <property type="project" value="UniProtKB-UniRule"/>
</dbReference>
<proteinExistence type="inferred from homology"/>
<evidence type="ECO:0000256" key="7">
    <source>
        <dbReference type="ARBA" id="ARBA00035120"/>
    </source>
</evidence>
<reference evidence="11 12" key="1">
    <citation type="submission" date="2018-06" db="EMBL/GenBank/DDBJ databases">
        <authorList>
            <consortium name="Pathogen Informatics"/>
            <person name="Doyle S."/>
        </authorList>
    </citation>
    <scope>NUCLEOTIDE SEQUENCE [LARGE SCALE GENOMIC DNA]</scope>
    <source>
        <strain evidence="11 12">NCTC12224</strain>
    </source>
</reference>
<keyword evidence="4 10" id="KW-1133">Transmembrane helix</keyword>
<dbReference type="PANTHER" id="PTHR28259:SF1">
    <property type="entry name" value="FLUORIDE EXPORT PROTEIN 1-RELATED"/>
    <property type="match status" value="1"/>
</dbReference>
<keyword evidence="5 10" id="KW-0472">Membrane</keyword>
<gene>
    <name evidence="11" type="primary">crcB2</name>
    <name evidence="10" type="synonym">crcB</name>
    <name evidence="10" type="synonym">fluC</name>
    <name evidence="11" type="ORF">NCTC12224_01210</name>
</gene>
<evidence type="ECO:0000313" key="12">
    <source>
        <dbReference type="Proteomes" id="UP000254924"/>
    </source>
</evidence>
<keyword evidence="3 10" id="KW-0812">Transmembrane</keyword>
<evidence type="ECO:0000256" key="4">
    <source>
        <dbReference type="ARBA" id="ARBA00022989"/>
    </source>
</evidence>
<evidence type="ECO:0000256" key="10">
    <source>
        <dbReference type="HAMAP-Rule" id="MF_00454"/>
    </source>
</evidence>
<dbReference type="EMBL" id="UHFN01000007">
    <property type="protein sequence ID" value="SUN60888.1"/>
    <property type="molecule type" value="Genomic_DNA"/>
</dbReference>
<comment type="catalytic activity">
    <reaction evidence="8">
        <text>fluoride(in) = fluoride(out)</text>
        <dbReference type="Rhea" id="RHEA:76159"/>
        <dbReference type="ChEBI" id="CHEBI:17051"/>
    </reaction>
    <physiologicalReaction direction="left-to-right" evidence="8">
        <dbReference type="Rhea" id="RHEA:76160"/>
    </physiologicalReaction>
</comment>
<keyword evidence="10" id="KW-0479">Metal-binding</keyword>
<feature type="transmembrane region" description="Helical" evidence="10">
    <location>
        <begin position="9"/>
        <end position="28"/>
    </location>
</feature>
<dbReference type="AlphaFoldDB" id="A0A380K7L4"/>
<feature type="binding site" evidence="10">
    <location>
        <position position="79"/>
    </location>
    <ligand>
        <name>Na(+)</name>
        <dbReference type="ChEBI" id="CHEBI:29101"/>
        <note>structural</note>
    </ligand>
</feature>
<evidence type="ECO:0000256" key="9">
    <source>
        <dbReference type="ARBA" id="ARBA00049940"/>
    </source>
</evidence>
<keyword evidence="12" id="KW-1185">Reference proteome</keyword>
<keyword evidence="10" id="KW-0813">Transport</keyword>
<comment type="function">
    <text evidence="9 10">Fluoride-specific ion channel. Important for reducing fluoride concentration in the cell, thus reducing its toxicity.</text>
</comment>
<evidence type="ECO:0000256" key="2">
    <source>
        <dbReference type="ARBA" id="ARBA00022475"/>
    </source>
</evidence>
<feature type="transmembrane region" description="Helical" evidence="10">
    <location>
        <begin position="65"/>
        <end position="85"/>
    </location>
</feature>
<name>A0A380K7L4_9STRE</name>
<feature type="transmembrane region" description="Helical" evidence="10">
    <location>
        <begin position="97"/>
        <end position="122"/>
    </location>
</feature>
<evidence type="ECO:0000256" key="6">
    <source>
        <dbReference type="ARBA" id="ARBA00023303"/>
    </source>
</evidence>
<protein>
    <recommendedName>
        <fullName evidence="10">Fluoride-specific ion channel FluC</fullName>
    </recommendedName>
</protein>
<comment type="activity regulation">
    <text evidence="10">Na(+) is not transported, but it plays an essential structural role and its presence is essential for fluoride channel function.</text>
</comment>
<feature type="transmembrane region" description="Helical" evidence="10">
    <location>
        <begin position="34"/>
        <end position="53"/>
    </location>
</feature>
<comment type="subcellular location">
    <subcellularLocation>
        <location evidence="1 10">Cell membrane</location>
        <topology evidence="1 10">Multi-pass membrane protein</topology>
    </subcellularLocation>
</comment>
<sequence length="129" mass="13780">MIKLKESSAVFVGATLGGLARYLLGLYLPTLAGLSLGTLLVNYLGTFLLVFFVKGYLSQKGLSSSLQLALGTGFCGSFTTFSSAMLDLFKLLRAGNYLAFGFYSFLIIVGGLVVAYLSYCLLTSVEGRQ</sequence>
<dbReference type="PANTHER" id="PTHR28259">
    <property type="entry name" value="FLUORIDE EXPORT PROTEIN 1-RELATED"/>
    <property type="match status" value="1"/>
</dbReference>
<keyword evidence="10" id="KW-0406">Ion transport</keyword>
<dbReference type="Proteomes" id="UP000254924">
    <property type="component" value="Unassembled WGS sequence"/>
</dbReference>
<dbReference type="NCBIfam" id="NF010817">
    <property type="entry name" value="PRK14221.1"/>
    <property type="match status" value="1"/>
</dbReference>
<keyword evidence="10" id="KW-0915">Sodium</keyword>
<dbReference type="OrthoDB" id="9799631at2"/>
<evidence type="ECO:0000256" key="8">
    <source>
        <dbReference type="ARBA" id="ARBA00035585"/>
    </source>
</evidence>
<dbReference type="GO" id="GO:0140114">
    <property type="term" value="P:cellular detoxification of fluoride"/>
    <property type="evidence" value="ECO:0007669"/>
    <property type="project" value="UniProtKB-UniRule"/>
</dbReference>